<dbReference type="InterPro" id="IPR029063">
    <property type="entry name" value="SAM-dependent_MTases_sf"/>
</dbReference>
<dbReference type="RefSeq" id="WP_109905458.1">
    <property type="nucleotide sequence ID" value="NZ_QGLE01000005.1"/>
</dbReference>
<dbReference type="AlphaFoldDB" id="A0A317E832"/>
<organism evidence="2 3">
    <name type="scientific">Zavarzinia aquatilis</name>
    <dbReference type="NCBI Taxonomy" id="2211142"/>
    <lineage>
        <taxon>Bacteria</taxon>
        <taxon>Pseudomonadati</taxon>
        <taxon>Pseudomonadota</taxon>
        <taxon>Alphaproteobacteria</taxon>
        <taxon>Rhodospirillales</taxon>
        <taxon>Zavarziniaceae</taxon>
        <taxon>Zavarzinia</taxon>
    </lineage>
</organism>
<dbReference type="Pfam" id="PF13489">
    <property type="entry name" value="Methyltransf_23"/>
    <property type="match status" value="1"/>
</dbReference>
<name>A0A317E832_9PROT</name>
<protein>
    <submittedName>
        <fullName evidence="2">Uncharacterized protein</fullName>
    </submittedName>
</protein>
<keyword evidence="3" id="KW-1185">Reference proteome</keyword>
<accession>A0A317E832</accession>
<feature type="compositionally biased region" description="Basic and acidic residues" evidence="1">
    <location>
        <begin position="368"/>
        <end position="407"/>
    </location>
</feature>
<dbReference type="EMBL" id="QGLE01000005">
    <property type="protein sequence ID" value="PWR22841.1"/>
    <property type="molecule type" value="Genomic_DNA"/>
</dbReference>
<gene>
    <name evidence="2" type="ORF">DKG74_10480</name>
</gene>
<comment type="caution">
    <text evidence="2">The sequence shown here is derived from an EMBL/GenBank/DDBJ whole genome shotgun (WGS) entry which is preliminary data.</text>
</comment>
<feature type="region of interest" description="Disordered" evidence="1">
    <location>
        <begin position="349"/>
        <end position="407"/>
    </location>
</feature>
<dbReference type="OrthoDB" id="9806525at2"/>
<reference evidence="2 3" key="1">
    <citation type="submission" date="2018-05" db="EMBL/GenBank/DDBJ databases">
        <title>Zavarzinia sp. HR-AS.</title>
        <authorList>
            <person name="Lee Y."/>
            <person name="Jeon C.O."/>
        </authorList>
    </citation>
    <scope>NUCLEOTIDE SEQUENCE [LARGE SCALE GENOMIC DNA]</scope>
    <source>
        <strain evidence="2 3">HR-AS</strain>
    </source>
</reference>
<evidence type="ECO:0000256" key="1">
    <source>
        <dbReference type="SAM" id="MobiDB-lite"/>
    </source>
</evidence>
<evidence type="ECO:0000313" key="3">
    <source>
        <dbReference type="Proteomes" id="UP000245461"/>
    </source>
</evidence>
<sequence>MRDKGAEMRETVSALASEFLPRGLRVFDHSRGEWPLLAMIEGWEVGSAAEADIVTLLGSAEFSDDLGRELAAWRTQGLPVLCIVCLAADPAAWPFLEPGWRKSYSVEDFDRIAAASGYEVALQIFPATGPGAACLLLPAEAEPSAWWRQPEVATLIQAKAKLGEQQLAKLRRWQASGSKGADWRLYSEQWRRRASIAAAMIPTGLTLLDVGCGAMYLESEAAPRRYIPVDMEAHDERTRVIDLNEKNLPIEWIDEADVVALMGVVEYLDAPEILLKSLASRSKPIIISYSIQEARTEGREAKRNHWRNGYSSDELERLFSALGYAITDSAIFTKRQKIWRLDPATDSGRPALPFGPGREGALPIVHDPAAERREAKTERRELARKSRLEQQADRKTRREARLRILQT</sequence>
<evidence type="ECO:0000313" key="2">
    <source>
        <dbReference type="EMBL" id="PWR22841.1"/>
    </source>
</evidence>
<proteinExistence type="predicted"/>
<dbReference type="Gene3D" id="3.40.50.150">
    <property type="entry name" value="Vaccinia Virus protein VP39"/>
    <property type="match status" value="1"/>
</dbReference>
<dbReference type="Proteomes" id="UP000245461">
    <property type="component" value="Unassembled WGS sequence"/>
</dbReference>
<dbReference type="SUPFAM" id="SSF53335">
    <property type="entry name" value="S-adenosyl-L-methionine-dependent methyltransferases"/>
    <property type="match status" value="1"/>
</dbReference>